<evidence type="ECO:0000256" key="1">
    <source>
        <dbReference type="SAM" id="MobiDB-lite"/>
    </source>
</evidence>
<dbReference type="HOGENOM" id="CLU_1158401_0_0_1"/>
<dbReference type="EMBL" id="GG662744">
    <property type="protein sequence ID" value="EAR81797.1"/>
    <property type="molecule type" value="Genomic_DNA"/>
</dbReference>
<dbReference type="InParanoid" id="Q228T8"/>
<feature type="region of interest" description="Disordered" evidence="1">
    <location>
        <begin position="25"/>
        <end position="80"/>
    </location>
</feature>
<feature type="signal peptide" evidence="2">
    <location>
        <begin position="1"/>
        <end position="19"/>
    </location>
</feature>
<keyword evidence="2" id="KW-0732">Signal</keyword>
<accession>Q228T8</accession>
<dbReference type="KEGG" id="tet:TTHERM_01499890"/>
<protein>
    <recommendedName>
        <fullName evidence="5">Transmembrane protein</fullName>
    </recommendedName>
</protein>
<dbReference type="Proteomes" id="UP000009168">
    <property type="component" value="Unassembled WGS sequence"/>
</dbReference>
<evidence type="ECO:0000313" key="3">
    <source>
        <dbReference type="EMBL" id="EAR81797.1"/>
    </source>
</evidence>
<sequence length="240" mass="27893">MKIKYLLLLAICLLSFCVSQETNLKQKIPEETNKDKEEDPTTEENNENHEVEEGQEEVEDDDDDYDEEEEEEKRRNDEINEMMAVHERERKNDGKCFLDVFSSIVQNDRGCISPYVDQMYCTISECGIKNKIPSADQYNECINNTCQAYFECVNDANKKIYECLSKKNQQKINNNKEDNNNNNNNNDNKSQKAEEEENLNGEEGDNEEEINNSDIEKTEDQKSNASIISFAFLGLFIILF</sequence>
<organism evidence="3 4">
    <name type="scientific">Tetrahymena thermophila (strain SB210)</name>
    <dbReference type="NCBI Taxonomy" id="312017"/>
    <lineage>
        <taxon>Eukaryota</taxon>
        <taxon>Sar</taxon>
        <taxon>Alveolata</taxon>
        <taxon>Ciliophora</taxon>
        <taxon>Intramacronucleata</taxon>
        <taxon>Oligohymenophorea</taxon>
        <taxon>Hymenostomatida</taxon>
        <taxon>Tetrahymenina</taxon>
        <taxon>Tetrahymenidae</taxon>
        <taxon>Tetrahymena</taxon>
    </lineage>
</organism>
<feature type="compositionally biased region" description="Acidic residues" evidence="1">
    <location>
        <begin position="194"/>
        <end position="211"/>
    </location>
</feature>
<evidence type="ECO:0000256" key="2">
    <source>
        <dbReference type="SAM" id="SignalP"/>
    </source>
</evidence>
<name>Q228T8_TETTS</name>
<reference evidence="4" key="1">
    <citation type="journal article" date="2006" name="PLoS Biol.">
        <title>Macronuclear genome sequence of the ciliate Tetrahymena thermophila, a model eukaryote.</title>
        <authorList>
            <person name="Eisen J.A."/>
            <person name="Coyne R.S."/>
            <person name="Wu M."/>
            <person name="Wu D."/>
            <person name="Thiagarajan M."/>
            <person name="Wortman J.R."/>
            <person name="Badger J.H."/>
            <person name="Ren Q."/>
            <person name="Amedeo P."/>
            <person name="Jones K.M."/>
            <person name="Tallon L.J."/>
            <person name="Delcher A.L."/>
            <person name="Salzberg S.L."/>
            <person name="Silva J.C."/>
            <person name="Haas B.J."/>
            <person name="Majoros W.H."/>
            <person name="Farzad M."/>
            <person name="Carlton J.M."/>
            <person name="Smith R.K. Jr."/>
            <person name="Garg J."/>
            <person name="Pearlman R.E."/>
            <person name="Karrer K.M."/>
            <person name="Sun L."/>
            <person name="Manning G."/>
            <person name="Elde N.C."/>
            <person name="Turkewitz A.P."/>
            <person name="Asai D.J."/>
            <person name="Wilkes D.E."/>
            <person name="Wang Y."/>
            <person name="Cai H."/>
            <person name="Collins K."/>
            <person name="Stewart B.A."/>
            <person name="Lee S.R."/>
            <person name="Wilamowska K."/>
            <person name="Weinberg Z."/>
            <person name="Ruzzo W.L."/>
            <person name="Wloga D."/>
            <person name="Gaertig J."/>
            <person name="Frankel J."/>
            <person name="Tsao C.-C."/>
            <person name="Gorovsky M.A."/>
            <person name="Keeling P.J."/>
            <person name="Waller R.F."/>
            <person name="Patron N.J."/>
            <person name="Cherry J.M."/>
            <person name="Stover N.A."/>
            <person name="Krieger C.J."/>
            <person name="del Toro C."/>
            <person name="Ryder H.F."/>
            <person name="Williamson S.C."/>
            <person name="Barbeau R.A."/>
            <person name="Hamilton E.P."/>
            <person name="Orias E."/>
        </authorList>
    </citation>
    <scope>NUCLEOTIDE SEQUENCE [LARGE SCALE GENOMIC DNA]</scope>
    <source>
        <strain evidence="4">SB210</strain>
    </source>
</reference>
<evidence type="ECO:0008006" key="5">
    <source>
        <dbReference type="Google" id="ProtNLM"/>
    </source>
</evidence>
<feature type="chain" id="PRO_5004201160" description="Transmembrane protein" evidence="2">
    <location>
        <begin position="20"/>
        <end position="240"/>
    </location>
</feature>
<feature type="compositionally biased region" description="Basic and acidic residues" evidence="1">
    <location>
        <begin position="27"/>
        <end position="39"/>
    </location>
</feature>
<keyword evidence="4" id="KW-1185">Reference proteome</keyword>
<gene>
    <name evidence="3" type="ORF">TTHERM_01499890</name>
</gene>
<dbReference type="GeneID" id="7844471"/>
<feature type="compositionally biased region" description="Acidic residues" evidence="1">
    <location>
        <begin position="53"/>
        <end position="71"/>
    </location>
</feature>
<dbReference type="RefSeq" id="XP_001029460.1">
    <property type="nucleotide sequence ID" value="XM_001029460.1"/>
</dbReference>
<evidence type="ECO:0000313" key="4">
    <source>
        <dbReference type="Proteomes" id="UP000009168"/>
    </source>
</evidence>
<dbReference type="AlphaFoldDB" id="Q228T8"/>
<feature type="region of interest" description="Disordered" evidence="1">
    <location>
        <begin position="172"/>
        <end position="220"/>
    </location>
</feature>
<proteinExistence type="predicted"/>